<dbReference type="GO" id="GO:0006816">
    <property type="term" value="P:calcium ion transport"/>
    <property type="evidence" value="ECO:0007669"/>
    <property type="project" value="InterPro"/>
</dbReference>
<dbReference type="PANTHER" id="PTHR13715:SF99">
    <property type="entry name" value="INOSITOL 1,4,5-TRISPHOSPHATE RECEPTOR-LIKE PROTEIN A"/>
    <property type="match status" value="1"/>
</dbReference>
<dbReference type="AlphaFoldDB" id="A0A0B6YTJ9"/>
<dbReference type="EMBL" id="HACG01012714">
    <property type="protein sequence ID" value="CEK59579.1"/>
    <property type="molecule type" value="Transcribed_RNA"/>
</dbReference>
<gene>
    <name evidence="2" type="primary">ORF36794</name>
</gene>
<feature type="compositionally biased region" description="Polar residues" evidence="1">
    <location>
        <begin position="211"/>
        <end position="231"/>
    </location>
</feature>
<name>A0A0B6YTJ9_9EUPU</name>
<feature type="non-terminal residue" evidence="2">
    <location>
        <position position="1"/>
    </location>
</feature>
<evidence type="ECO:0000256" key="1">
    <source>
        <dbReference type="SAM" id="MobiDB-lite"/>
    </source>
</evidence>
<accession>A0A0B6YTJ9</accession>
<reference evidence="2" key="1">
    <citation type="submission" date="2014-12" db="EMBL/GenBank/DDBJ databases">
        <title>Insight into the proteome of Arion vulgaris.</title>
        <authorList>
            <person name="Aradska J."/>
            <person name="Bulat T."/>
            <person name="Smidak R."/>
            <person name="Sarate P."/>
            <person name="Gangsoo J."/>
            <person name="Sialana F."/>
            <person name="Bilban M."/>
            <person name="Lubec G."/>
        </authorList>
    </citation>
    <scope>NUCLEOTIDE SEQUENCE</scope>
    <source>
        <tissue evidence="2">Skin</tissue>
    </source>
</reference>
<sequence>VDTFSELRDLKWRAESDMKDTCFICSRNSYDFEHHGRGFDHHVKQEHNMWAYVYFILHLDDIKASDYTALELYVAKLMEKENYEFIPLNRALCLSSVDIDSTESKIDELLTQVINIAKKQKEEEAEKKRKVEKLKQRRWQEKHRGLVFGNGGYDSETEHMLHSRAPSIGRPEQLSREMSQDDLSVQHMRQQDDRSGVRRRRPLPQRESEDSNQLTLPSTLTNRLKQTSFQAKQRRDVEDVDTDEESVTDSDSDSYHRQSSYDLLDSEPTLPAYPSPPVQYLPDEQMSSFPLPPSLLPTTSFSPPQMIVSPASLPSSPRTSATEDHFHIGDEEVEDDHDDTKPTT</sequence>
<dbReference type="PANTHER" id="PTHR13715">
    <property type="entry name" value="RYANODINE RECEPTOR AND IP3 RECEPTOR"/>
    <property type="match status" value="1"/>
</dbReference>
<organism evidence="2">
    <name type="scientific">Arion vulgaris</name>
    <dbReference type="NCBI Taxonomy" id="1028688"/>
    <lineage>
        <taxon>Eukaryota</taxon>
        <taxon>Metazoa</taxon>
        <taxon>Spiralia</taxon>
        <taxon>Lophotrochozoa</taxon>
        <taxon>Mollusca</taxon>
        <taxon>Gastropoda</taxon>
        <taxon>Heterobranchia</taxon>
        <taxon>Euthyneura</taxon>
        <taxon>Panpulmonata</taxon>
        <taxon>Eupulmonata</taxon>
        <taxon>Stylommatophora</taxon>
        <taxon>Helicina</taxon>
        <taxon>Arionoidea</taxon>
        <taxon>Arionidae</taxon>
        <taxon>Arion</taxon>
    </lineage>
</organism>
<protein>
    <submittedName>
        <fullName evidence="2">Uncharacterized protein</fullName>
    </submittedName>
</protein>
<evidence type="ECO:0000313" key="2">
    <source>
        <dbReference type="EMBL" id="CEK59579.1"/>
    </source>
</evidence>
<feature type="region of interest" description="Disordered" evidence="1">
    <location>
        <begin position="164"/>
        <end position="344"/>
    </location>
</feature>
<proteinExistence type="predicted"/>
<dbReference type="InterPro" id="IPR015925">
    <property type="entry name" value="Ryanodine_IP3_receptor"/>
</dbReference>
<feature type="compositionally biased region" description="Acidic residues" evidence="1">
    <location>
        <begin position="238"/>
        <end position="252"/>
    </location>
</feature>
<feature type="compositionally biased region" description="Basic and acidic residues" evidence="1">
    <location>
        <begin position="321"/>
        <end position="330"/>
    </location>
</feature>